<feature type="transmembrane region" description="Helical" evidence="6">
    <location>
        <begin position="224"/>
        <end position="245"/>
    </location>
</feature>
<reference evidence="9" key="1">
    <citation type="journal article" date="2019" name="Int. J. Syst. Evol. Microbiol.">
        <title>The Global Catalogue of Microorganisms (GCM) 10K type strain sequencing project: providing services to taxonomists for standard genome sequencing and annotation.</title>
        <authorList>
            <consortium name="The Broad Institute Genomics Platform"/>
            <consortium name="The Broad Institute Genome Sequencing Center for Infectious Disease"/>
            <person name="Wu L."/>
            <person name="Ma J."/>
        </authorList>
    </citation>
    <scope>NUCLEOTIDE SEQUENCE [LARGE SCALE GENOMIC DNA]</scope>
    <source>
        <strain evidence="9">KCTC 52141</strain>
    </source>
</reference>
<dbReference type="Gene3D" id="1.20.1250.20">
    <property type="entry name" value="MFS general substrate transporter like domains"/>
    <property type="match status" value="2"/>
</dbReference>
<dbReference type="EMBL" id="JBHRTL010000006">
    <property type="protein sequence ID" value="MFC3155418.1"/>
    <property type="molecule type" value="Genomic_DNA"/>
</dbReference>
<dbReference type="SUPFAM" id="SSF103473">
    <property type="entry name" value="MFS general substrate transporter"/>
    <property type="match status" value="1"/>
</dbReference>
<name>A0ABV7HNF4_9GAMM</name>
<feature type="domain" description="Major facilitator superfamily (MFS) profile" evidence="7">
    <location>
        <begin position="14"/>
        <end position="402"/>
    </location>
</feature>
<evidence type="ECO:0000256" key="1">
    <source>
        <dbReference type="ARBA" id="ARBA00004651"/>
    </source>
</evidence>
<gene>
    <name evidence="8" type="ORF">ACFOEB_09430</name>
</gene>
<feature type="transmembrane region" description="Helical" evidence="6">
    <location>
        <begin position="257"/>
        <end position="280"/>
    </location>
</feature>
<evidence type="ECO:0000256" key="4">
    <source>
        <dbReference type="ARBA" id="ARBA00022989"/>
    </source>
</evidence>
<dbReference type="InterPro" id="IPR020846">
    <property type="entry name" value="MFS_dom"/>
</dbReference>
<dbReference type="PANTHER" id="PTHR43124">
    <property type="entry name" value="PURINE EFFLUX PUMP PBUE"/>
    <property type="match status" value="1"/>
</dbReference>
<evidence type="ECO:0000256" key="5">
    <source>
        <dbReference type="ARBA" id="ARBA00023136"/>
    </source>
</evidence>
<dbReference type="InterPro" id="IPR011701">
    <property type="entry name" value="MFS"/>
</dbReference>
<feature type="transmembrane region" description="Helical" evidence="6">
    <location>
        <begin position="376"/>
        <end position="398"/>
    </location>
</feature>
<evidence type="ECO:0000313" key="9">
    <source>
        <dbReference type="Proteomes" id="UP001595548"/>
    </source>
</evidence>
<feature type="transmembrane region" description="Helical" evidence="6">
    <location>
        <begin position="139"/>
        <end position="165"/>
    </location>
</feature>
<comment type="caution">
    <text evidence="8">The sequence shown here is derived from an EMBL/GenBank/DDBJ whole genome shotgun (WGS) entry which is preliminary data.</text>
</comment>
<keyword evidence="4 6" id="KW-1133">Transmembrane helix</keyword>
<dbReference type="InterPro" id="IPR050189">
    <property type="entry name" value="MFS_Efflux_Transporters"/>
</dbReference>
<dbReference type="InterPro" id="IPR036259">
    <property type="entry name" value="MFS_trans_sf"/>
</dbReference>
<protein>
    <submittedName>
        <fullName evidence="8">MFS transporter</fullName>
    </submittedName>
</protein>
<proteinExistence type="predicted"/>
<keyword evidence="9" id="KW-1185">Reference proteome</keyword>
<feature type="transmembrane region" description="Helical" evidence="6">
    <location>
        <begin position="317"/>
        <end position="338"/>
    </location>
</feature>
<feature type="transmembrane region" description="Helical" evidence="6">
    <location>
        <begin position="292"/>
        <end position="311"/>
    </location>
</feature>
<keyword evidence="3 6" id="KW-0812">Transmembrane</keyword>
<dbReference type="PANTHER" id="PTHR43124:SF3">
    <property type="entry name" value="CHLORAMPHENICOL EFFLUX PUMP RV0191"/>
    <property type="match status" value="1"/>
</dbReference>
<organism evidence="8 9">
    <name type="scientific">Gilvimarinus japonicus</name>
    <dbReference type="NCBI Taxonomy" id="1796469"/>
    <lineage>
        <taxon>Bacteria</taxon>
        <taxon>Pseudomonadati</taxon>
        <taxon>Pseudomonadota</taxon>
        <taxon>Gammaproteobacteria</taxon>
        <taxon>Cellvibrionales</taxon>
        <taxon>Cellvibrionaceae</taxon>
        <taxon>Gilvimarinus</taxon>
    </lineage>
</organism>
<sequence length="404" mass="43542">MTLYLQFIQRSWPLLCFGFVSIFWGNFGQSFFVSWYGAHIQESLGLSAALYGSLYSAGTLGSALTIMAVGGLIDRWPLQRFAAAVGAGLMLACLIMLVSYHAITLLVGFYLLRLCGQGLLPHTAQTTMARYFDADRGKALSLSASGVPVGEVILPLLAVALIGAVGWRGSWLVFAASVPLLYLPLILYFLRRAPQDTNTPPVQQAKAHNDTSMGRRQMLRDYRFWLALPAVLAAPFIVTGVFIQQGFILSAKNWDPLWLASCFIMYGVAHWLASLLAGVLVDFFSARRLLPFMHAPLIAALGVLGFCNGQWVAPVFMILLGTTIGVVGPITGALWAEVYGTGKLGSLRSLMTAFMVLSTAISPVLFGALIDAGITVQGLFGSCAIGAILASVLVSFSYPRLKLD</sequence>
<comment type="subcellular location">
    <subcellularLocation>
        <location evidence="1">Cell membrane</location>
        <topology evidence="1">Multi-pass membrane protein</topology>
    </subcellularLocation>
</comment>
<feature type="transmembrane region" description="Helical" evidence="6">
    <location>
        <begin position="12"/>
        <end position="36"/>
    </location>
</feature>
<keyword evidence="2" id="KW-1003">Cell membrane</keyword>
<feature type="transmembrane region" description="Helical" evidence="6">
    <location>
        <begin position="48"/>
        <end position="73"/>
    </location>
</feature>
<keyword evidence="5 6" id="KW-0472">Membrane</keyword>
<evidence type="ECO:0000256" key="3">
    <source>
        <dbReference type="ARBA" id="ARBA00022692"/>
    </source>
</evidence>
<feature type="transmembrane region" description="Helical" evidence="6">
    <location>
        <begin position="85"/>
        <end position="112"/>
    </location>
</feature>
<feature type="transmembrane region" description="Helical" evidence="6">
    <location>
        <begin position="171"/>
        <end position="190"/>
    </location>
</feature>
<evidence type="ECO:0000259" key="7">
    <source>
        <dbReference type="PROSITE" id="PS50850"/>
    </source>
</evidence>
<dbReference type="RefSeq" id="WP_382416107.1">
    <property type="nucleotide sequence ID" value="NZ_AP031500.1"/>
</dbReference>
<evidence type="ECO:0000256" key="2">
    <source>
        <dbReference type="ARBA" id="ARBA00022475"/>
    </source>
</evidence>
<accession>A0ABV7HNF4</accession>
<feature type="transmembrane region" description="Helical" evidence="6">
    <location>
        <begin position="350"/>
        <end position="370"/>
    </location>
</feature>
<evidence type="ECO:0000256" key="6">
    <source>
        <dbReference type="SAM" id="Phobius"/>
    </source>
</evidence>
<dbReference type="PROSITE" id="PS50850">
    <property type="entry name" value="MFS"/>
    <property type="match status" value="1"/>
</dbReference>
<evidence type="ECO:0000313" key="8">
    <source>
        <dbReference type="EMBL" id="MFC3155418.1"/>
    </source>
</evidence>
<dbReference type="Proteomes" id="UP001595548">
    <property type="component" value="Unassembled WGS sequence"/>
</dbReference>
<dbReference type="Pfam" id="PF07690">
    <property type="entry name" value="MFS_1"/>
    <property type="match status" value="1"/>
</dbReference>